<dbReference type="Pfam" id="PF13671">
    <property type="entry name" value="AAA_33"/>
    <property type="match status" value="1"/>
</dbReference>
<organism evidence="1 2">
    <name type="scientific">Nocardioides thalensis</name>
    <dbReference type="NCBI Taxonomy" id="1914755"/>
    <lineage>
        <taxon>Bacteria</taxon>
        <taxon>Bacillati</taxon>
        <taxon>Actinomycetota</taxon>
        <taxon>Actinomycetes</taxon>
        <taxon>Propionibacteriales</taxon>
        <taxon>Nocardioidaceae</taxon>
        <taxon>Nocardioides</taxon>
    </lineage>
</organism>
<dbReference type="AlphaFoldDB" id="A0A853BZX3"/>
<gene>
    <name evidence="1" type="ORF">HNR19_001272</name>
</gene>
<evidence type="ECO:0000313" key="2">
    <source>
        <dbReference type="Proteomes" id="UP000530424"/>
    </source>
</evidence>
<dbReference type="Proteomes" id="UP000530424">
    <property type="component" value="Unassembled WGS sequence"/>
</dbReference>
<proteinExistence type="predicted"/>
<sequence>MATLIHLNGAPGVGKSTIAERYAAEHPGVLNCDVDRLRCFIGGWREDFVATGGLIRPVALAMIGAHLDEGRDVVLPQMLARDDERERFRAAAVDAGHSYVHLVLRARPGLAGERFYGRSLSDPLHAVIRGVVDRDGGGSAIEDWERRLVSASAPDAIHVDADGDIDVTYGRVVAAVEEAAAGRIIR</sequence>
<protein>
    <submittedName>
        <fullName evidence="1">Putative kinase</fullName>
    </submittedName>
</protein>
<dbReference type="EMBL" id="JACCFP010000001">
    <property type="protein sequence ID" value="NYJ00574.1"/>
    <property type="molecule type" value="Genomic_DNA"/>
</dbReference>
<dbReference type="Gene3D" id="3.40.50.300">
    <property type="entry name" value="P-loop containing nucleotide triphosphate hydrolases"/>
    <property type="match status" value="1"/>
</dbReference>
<dbReference type="GO" id="GO:0016301">
    <property type="term" value="F:kinase activity"/>
    <property type="evidence" value="ECO:0007669"/>
    <property type="project" value="UniProtKB-KW"/>
</dbReference>
<keyword evidence="1" id="KW-0808">Transferase</keyword>
<name>A0A853BZX3_9ACTN</name>
<reference evidence="1 2" key="1">
    <citation type="submission" date="2020-07" db="EMBL/GenBank/DDBJ databases">
        <title>Sequencing the genomes of 1000 actinobacteria strains.</title>
        <authorList>
            <person name="Klenk H.-P."/>
        </authorList>
    </citation>
    <scope>NUCLEOTIDE SEQUENCE [LARGE SCALE GENOMIC DNA]</scope>
    <source>
        <strain evidence="1 2">DSM 103833</strain>
    </source>
</reference>
<dbReference type="SUPFAM" id="SSF52540">
    <property type="entry name" value="P-loop containing nucleoside triphosphate hydrolases"/>
    <property type="match status" value="1"/>
</dbReference>
<comment type="caution">
    <text evidence="1">The sequence shown here is derived from an EMBL/GenBank/DDBJ whole genome shotgun (WGS) entry which is preliminary data.</text>
</comment>
<dbReference type="RefSeq" id="WP_179667144.1">
    <property type="nucleotide sequence ID" value="NZ_JACCFP010000001.1"/>
</dbReference>
<accession>A0A853BZX3</accession>
<keyword evidence="1" id="KW-0418">Kinase</keyword>
<keyword evidence="2" id="KW-1185">Reference proteome</keyword>
<dbReference type="InterPro" id="IPR027417">
    <property type="entry name" value="P-loop_NTPase"/>
</dbReference>
<evidence type="ECO:0000313" key="1">
    <source>
        <dbReference type="EMBL" id="NYJ00574.1"/>
    </source>
</evidence>